<dbReference type="AlphaFoldDB" id="A0A0V8JGZ7"/>
<comment type="caution">
    <text evidence="2">The sequence shown here is derived from an EMBL/GenBank/DDBJ whole genome shotgun (WGS) entry which is preliminary data.</text>
</comment>
<sequence>MISRDETVQQNQDKIVIYTRNTSWTQPEGYRIHRDVQVLKEKCERAGYQVSRVYWEPSSESHEKRRDVLKRMLEDAAEGLFEVVVVWDVFTLSPDGEELQQIERELARYGVEICSVTEPFDTSTEEGLRVFEYMCKLLNTRHLRLAAMQGIPLSLVARWLIEDENKKGGERDAELCETARRPA</sequence>
<dbReference type="Gene3D" id="3.40.50.1390">
    <property type="entry name" value="Resolvase, N-terminal catalytic domain"/>
    <property type="match status" value="1"/>
</dbReference>
<evidence type="ECO:0000313" key="2">
    <source>
        <dbReference type="EMBL" id="KSU86200.1"/>
    </source>
</evidence>
<accession>A0A0V8JGZ7</accession>
<dbReference type="InterPro" id="IPR036162">
    <property type="entry name" value="Resolvase-like_N_sf"/>
</dbReference>
<proteinExistence type="predicted"/>
<dbReference type="SMART" id="SM00857">
    <property type="entry name" value="Resolvase"/>
    <property type="match status" value="1"/>
</dbReference>
<dbReference type="CDD" id="cd00338">
    <property type="entry name" value="Ser_Recombinase"/>
    <property type="match status" value="1"/>
</dbReference>
<dbReference type="RefSeq" id="WP_062687399.1">
    <property type="nucleotide sequence ID" value="NZ_KQ758718.1"/>
</dbReference>
<dbReference type="EMBL" id="LNQP01000104">
    <property type="protein sequence ID" value="KSU86200.1"/>
    <property type="molecule type" value="Genomic_DNA"/>
</dbReference>
<protein>
    <submittedName>
        <fullName evidence="2">Resolvase</fullName>
    </submittedName>
</protein>
<dbReference type="Pfam" id="PF00239">
    <property type="entry name" value="Resolvase"/>
    <property type="match status" value="1"/>
</dbReference>
<reference evidence="2 3" key="1">
    <citation type="submission" date="2015-11" db="EMBL/GenBank/DDBJ databases">
        <title>Bacillus caseinolyticus sp nov.</title>
        <authorList>
            <person name="Dastager S.G."/>
            <person name="Mawlankar R."/>
        </authorList>
    </citation>
    <scope>NUCLEOTIDE SEQUENCE [LARGE SCALE GENOMIC DNA]</scope>
    <source>
        <strain evidence="2 3">SGD-V-76</strain>
    </source>
</reference>
<dbReference type="Proteomes" id="UP000053681">
    <property type="component" value="Unassembled WGS sequence"/>
</dbReference>
<dbReference type="GO" id="GO:0003677">
    <property type="term" value="F:DNA binding"/>
    <property type="evidence" value="ECO:0007669"/>
    <property type="project" value="InterPro"/>
</dbReference>
<evidence type="ECO:0000313" key="3">
    <source>
        <dbReference type="Proteomes" id="UP000053681"/>
    </source>
</evidence>
<evidence type="ECO:0000259" key="1">
    <source>
        <dbReference type="SMART" id="SM00857"/>
    </source>
</evidence>
<organism evidence="2 3">
    <name type="scientific">Priestia veravalensis</name>
    <dbReference type="NCBI Taxonomy" id="1414648"/>
    <lineage>
        <taxon>Bacteria</taxon>
        <taxon>Bacillati</taxon>
        <taxon>Bacillota</taxon>
        <taxon>Bacilli</taxon>
        <taxon>Bacillales</taxon>
        <taxon>Bacillaceae</taxon>
        <taxon>Priestia</taxon>
    </lineage>
</organism>
<dbReference type="SUPFAM" id="SSF53041">
    <property type="entry name" value="Resolvase-like"/>
    <property type="match status" value="1"/>
</dbReference>
<dbReference type="PANTHER" id="PTHR30461:SF23">
    <property type="entry name" value="DNA RECOMBINASE-RELATED"/>
    <property type="match status" value="1"/>
</dbReference>
<feature type="domain" description="Resolvase/invertase-type recombinase catalytic" evidence="1">
    <location>
        <begin position="15"/>
        <end position="152"/>
    </location>
</feature>
<keyword evidence="3" id="KW-1185">Reference proteome</keyword>
<name>A0A0V8JGZ7_9BACI</name>
<dbReference type="InterPro" id="IPR006119">
    <property type="entry name" value="Resolv_N"/>
</dbReference>
<dbReference type="PANTHER" id="PTHR30461">
    <property type="entry name" value="DNA-INVERTASE FROM LAMBDOID PROPHAGE"/>
    <property type="match status" value="1"/>
</dbReference>
<dbReference type="GO" id="GO:0000150">
    <property type="term" value="F:DNA strand exchange activity"/>
    <property type="evidence" value="ECO:0007669"/>
    <property type="project" value="InterPro"/>
</dbReference>
<dbReference type="InterPro" id="IPR050639">
    <property type="entry name" value="SSR_resolvase"/>
</dbReference>
<gene>
    <name evidence="2" type="ORF">AS180_19915</name>
</gene>